<evidence type="ECO:0000259" key="9">
    <source>
        <dbReference type="Pfam" id="PF10590"/>
    </source>
</evidence>
<dbReference type="SUPFAM" id="SSF50475">
    <property type="entry name" value="FMN-binding split barrel"/>
    <property type="match status" value="1"/>
</dbReference>
<dbReference type="Pfam" id="PF10590">
    <property type="entry name" value="PNP_phzG_C"/>
    <property type="match status" value="1"/>
</dbReference>
<proteinExistence type="inferred from homology"/>
<name>A0A2W2E283_9ACTN</name>
<gene>
    <name evidence="7 10" type="primary">pdxH</name>
    <name evidence="10" type="ORF">C1I95_13845</name>
</gene>
<keyword evidence="5 7" id="KW-0560">Oxidoreductase</keyword>
<dbReference type="Pfam" id="PF01243">
    <property type="entry name" value="PNPOx_N"/>
    <property type="match status" value="1"/>
</dbReference>
<evidence type="ECO:0000256" key="7">
    <source>
        <dbReference type="HAMAP-Rule" id="MF_01629"/>
    </source>
</evidence>
<feature type="binding site" evidence="7">
    <location>
        <position position="237"/>
    </location>
    <ligand>
        <name>FMN</name>
        <dbReference type="ChEBI" id="CHEBI:58210"/>
    </ligand>
</feature>
<comment type="pathway">
    <text evidence="7">Cofactor metabolism; pyridoxal 5'-phosphate salvage; pyridoxal 5'-phosphate from pyridoxine 5'-phosphate: step 1/1.</text>
</comment>
<dbReference type="AlphaFoldDB" id="A0A2W2E283"/>
<dbReference type="Proteomes" id="UP000248924">
    <property type="component" value="Unassembled WGS sequence"/>
</dbReference>
<keyword evidence="4 7" id="KW-0288">FMN</keyword>
<sequence length="254" mass="27995">MCCTRHPRPRRPPAVRPDWVVQAGRARIGPTDRGGNVTGDTPPPAGMRHEYAAESGLTEADLAGDWHTQFDRWFAEAVAAGLAEPNAMVVGTADAAGRPSARTVLLKGYDPEGFVFFTNYHSRKGVEAVANPYASLVFPWFPMQRQVLVAGRVERVGRAETEAYFASRPRGSQLGAWASTQSSVLPDRAALEDAYRAAVQRFADEAPIPAPPHWGGLRVRPESVEFWQGRASRLHDRLRFRRAEGGWVVERLAP</sequence>
<comment type="pathway">
    <text evidence="7">Cofactor metabolism; pyridoxal 5'-phosphate salvage; pyridoxal 5'-phosphate from pyridoxamine 5'-phosphate: step 1/1.</text>
</comment>
<feature type="binding site" evidence="7">
    <location>
        <begin position="181"/>
        <end position="182"/>
    </location>
    <ligand>
        <name>FMN</name>
        <dbReference type="ChEBI" id="CHEBI:58210"/>
    </ligand>
</feature>
<evidence type="ECO:0000259" key="8">
    <source>
        <dbReference type="Pfam" id="PF01243"/>
    </source>
</evidence>
<dbReference type="InterPro" id="IPR011576">
    <property type="entry name" value="Pyridox_Oxase_N"/>
</dbReference>
<feature type="binding site" evidence="7">
    <location>
        <position position="146"/>
    </location>
    <ligand>
        <name>FMN</name>
        <dbReference type="ChEBI" id="CHEBI:58210"/>
    </ligand>
</feature>
<feature type="binding site" evidence="7">
    <location>
        <begin position="117"/>
        <end position="118"/>
    </location>
    <ligand>
        <name>FMN</name>
        <dbReference type="ChEBI" id="CHEBI:58210"/>
    </ligand>
</feature>
<feature type="binding site" evidence="7">
    <location>
        <position position="164"/>
    </location>
    <ligand>
        <name>substrate</name>
    </ligand>
</feature>
<evidence type="ECO:0000313" key="10">
    <source>
        <dbReference type="EMBL" id="PZG18336.1"/>
    </source>
</evidence>
<evidence type="ECO:0000313" key="11">
    <source>
        <dbReference type="Proteomes" id="UP000248924"/>
    </source>
</evidence>
<protein>
    <recommendedName>
        <fullName evidence="7">Pyridoxine/pyridoxamine 5'-phosphate oxidase</fullName>
        <ecNumber evidence="7">1.4.3.5</ecNumber>
    </recommendedName>
    <alternativeName>
        <fullName evidence="7">PNP/PMP oxidase</fullName>
        <shortName evidence="7">PNPOx</shortName>
    </alternativeName>
    <alternativeName>
        <fullName evidence="7">Pyridoxal 5'-phosphate synthase</fullName>
    </alternativeName>
</protein>
<feature type="binding site" evidence="7">
    <location>
        <position position="107"/>
    </location>
    <ligand>
        <name>substrate</name>
    </ligand>
</feature>
<evidence type="ECO:0000256" key="4">
    <source>
        <dbReference type="ARBA" id="ARBA00022643"/>
    </source>
</evidence>
<dbReference type="HAMAP" id="MF_01629">
    <property type="entry name" value="PdxH"/>
    <property type="match status" value="1"/>
</dbReference>
<dbReference type="GO" id="GO:0004733">
    <property type="term" value="F:pyridoxamine phosphate oxidase activity"/>
    <property type="evidence" value="ECO:0007669"/>
    <property type="project" value="UniProtKB-UniRule"/>
</dbReference>
<dbReference type="EMBL" id="POTY01000073">
    <property type="protein sequence ID" value="PZG18336.1"/>
    <property type="molecule type" value="Genomic_DNA"/>
</dbReference>
<reference evidence="10 11" key="1">
    <citation type="submission" date="2018-01" db="EMBL/GenBank/DDBJ databases">
        <title>Draft genome sequence of Jishengella sp. NA12.</title>
        <authorList>
            <person name="Sahin N."/>
            <person name="Ay H."/>
            <person name="Saygin H."/>
        </authorList>
    </citation>
    <scope>NUCLEOTIDE SEQUENCE [LARGE SCALE GENOMIC DNA]</scope>
    <source>
        <strain evidence="10 11">NA12</strain>
    </source>
</reference>
<feature type="binding site" evidence="7">
    <location>
        <position position="124"/>
    </location>
    <ligand>
        <name>FMN</name>
        <dbReference type="ChEBI" id="CHEBI:58210"/>
    </ligand>
</feature>
<evidence type="ECO:0000256" key="1">
    <source>
        <dbReference type="ARBA" id="ARBA00007301"/>
    </source>
</evidence>
<dbReference type="FunFam" id="2.30.110.10:FF:000020">
    <property type="entry name" value="PNPO isoform 11"/>
    <property type="match status" value="1"/>
</dbReference>
<accession>A0A2W2E283</accession>
<dbReference type="InterPro" id="IPR012349">
    <property type="entry name" value="Split_barrel_FMN-bd"/>
</dbReference>
<comment type="similarity">
    <text evidence="1 7">Belongs to the pyridoxamine 5'-phosphate oxidase family.</text>
</comment>
<organism evidence="10 11">
    <name type="scientific">Micromonospora craterilacus</name>
    <dbReference type="NCBI Taxonomy" id="1655439"/>
    <lineage>
        <taxon>Bacteria</taxon>
        <taxon>Bacillati</taxon>
        <taxon>Actinomycetota</taxon>
        <taxon>Actinomycetes</taxon>
        <taxon>Micromonosporales</taxon>
        <taxon>Micromonosporaceae</taxon>
        <taxon>Micromonospora</taxon>
    </lineage>
</organism>
<feature type="binding site" evidence="7">
    <location>
        <position position="123"/>
    </location>
    <ligand>
        <name>FMN</name>
        <dbReference type="ChEBI" id="CHEBI:58210"/>
    </ligand>
</feature>
<comment type="subunit">
    <text evidence="2 7">Homodimer.</text>
</comment>
<dbReference type="OrthoDB" id="9780392at2"/>
<dbReference type="InterPro" id="IPR019576">
    <property type="entry name" value="Pyridoxamine_oxidase_dimer_C"/>
</dbReference>
<feature type="binding site" evidence="7">
    <location>
        <begin position="233"/>
        <end position="235"/>
    </location>
    <ligand>
        <name>substrate</name>
    </ligand>
</feature>
<evidence type="ECO:0000256" key="2">
    <source>
        <dbReference type="ARBA" id="ARBA00011738"/>
    </source>
</evidence>
<dbReference type="PANTHER" id="PTHR10851">
    <property type="entry name" value="PYRIDOXINE-5-PHOSPHATE OXIDASE"/>
    <property type="match status" value="1"/>
</dbReference>
<feature type="binding site" evidence="7">
    <location>
        <position position="227"/>
    </location>
    <ligand>
        <name>FMN</name>
        <dbReference type="ChEBI" id="CHEBI:58210"/>
    </ligand>
</feature>
<dbReference type="InterPro" id="IPR000659">
    <property type="entry name" value="Pyridox_Oxase"/>
</dbReference>
<feature type="binding site" evidence="7">
    <location>
        <position position="172"/>
    </location>
    <ligand>
        <name>substrate</name>
    </ligand>
</feature>
<feature type="binding site" evidence="7">
    <location>
        <begin position="102"/>
        <end position="107"/>
    </location>
    <ligand>
        <name>FMN</name>
        <dbReference type="ChEBI" id="CHEBI:58210"/>
    </ligand>
</feature>
<evidence type="ECO:0000256" key="3">
    <source>
        <dbReference type="ARBA" id="ARBA00022630"/>
    </source>
</evidence>
<dbReference type="PROSITE" id="PS01064">
    <property type="entry name" value="PYRIDOX_OXIDASE"/>
    <property type="match status" value="1"/>
</dbReference>
<dbReference type="NCBIfam" id="TIGR00558">
    <property type="entry name" value="pdxH"/>
    <property type="match status" value="1"/>
</dbReference>
<keyword evidence="6 7" id="KW-0664">Pyridoxine biosynthesis</keyword>
<comment type="catalytic activity">
    <reaction evidence="7">
        <text>pyridoxine 5'-phosphate + O2 = pyridoxal 5'-phosphate + H2O2</text>
        <dbReference type="Rhea" id="RHEA:15149"/>
        <dbReference type="ChEBI" id="CHEBI:15379"/>
        <dbReference type="ChEBI" id="CHEBI:16240"/>
        <dbReference type="ChEBI" id="CHEBI:58589"/>
        <dbReference type="ChEBI" id="CHEBI:597326"/>
        <dbReference type="EC" id="1.4.3.5"/>
    </reaction>
</comment>
<feature type="domain" description="Pyridoxine 5'-phosphate oxidase dimerisation C-terminal" evidence="9">
    <location>
        <begin position="214"/>
        <end position="254"/>
    </location>
</feature>
<dbReference type="InterPro" id="IPR019740">
    <property type="entry name" value="Pyridox_Oxase_CS"/>
</dbReference>
<comment type="function">
    <text evidence="7">Catalyzes the oxidation of either pyridoxine 5'-phosphate (PNP) or pyridoxamine 5'-phosphate (PMP) into pyridoxal 5'-phosphate (PLP).</text>
</comment>
<dbReference type="GO" id="GO:0010181">
    <property type="term" value="F:FMN binding"/>
    <property type="evidence" value="ECO:0007669"/>
    <property type="project" value="UniProtKB-UniRule"/>
</dbReference>
<evidence type="ECO:0000256" key="5">
    <source>
        <dbReference type="ARBA" id="ARBA00023002"/>
    </source>
</evidence>
<evidence type="ECO:0000256" key="6">
    <source>
        <dbReference type="ARBA" id="ARBA00023096"/>
    </source>
</evidence>
<dbReference type="EC" id="1.4.3.5" evidence="7"/>
<dbReference type="NCBIfam" id="NF004231">
    <property type="entry name" value="PRK05679.1"/>
    <property type="match status" value="1"/>
</dbReference>
<feature type="domain" description="Pyridoxamine 5'-phosphate oxidase N-terminal" evidence="8">
    <location>
        <begin position="75"/>
        <end position="195"/>
    </location>
</feature>
<keyword evidence="11" id="KW-1185">Reference proteome</keyword>
<comment type="catalytic activity">
    <reaction evidence="7">
        <text>pyridoxamine 5'-phosphate + O2 + H2O = pyridoxal 5'-phosphate + H2O2 + NH4(+)</text>
        <dbReference type="Rhea" id="RHEA:15817"/>
        <dbReference type="ChEBI" id="CHEBI:15377"/>
        <dbReference type="ChEBI" id="CHEBI:15379"/>
        <dbReference type="ChEBI" id="CHEBI:16240"/>
        <dbReference type="ChEBI" id="CHEBI:28938"/>
        <dbReference type="ChEBI" id="CHEBI:58451"/>
        <dbReference type="ChEBI" id="CHEBI:597326"/>
        <dbReference type="EC" id="1.4.3.5"/>
    </reaction>
</comment>
<comment type="cofactor">
    <cofactor evidence="7">
        <name>FMN</name>
        <dbReference type="ChEBI" id="CHEBI:58210"/>
    </cofactor>
    <text evidence="7">Binds 1 FMN per subunit.</text>
</comment>
<dbReference type="GO" id="GO:0008615">
    <property type="term" value="P:pyridoxine biosynthetic process"/>
    <property type="evidence" value="ECO:0007669"/>
    <property type="project" value="UniProtKB-UniRule"/>
</dbReference>
<dbReference type="PANTHER" id="PTHR10851:SF0">
    <property type="entry name" value="PYRIDOXINE-5'-PHOSPHATE OXIDASE"/>
    <property type="match status" value="1"/>
</dbReference>
<feature type="binding site" evidence="7">
    <location>
        <position position="168"/>
    </location>
    <ligand>
        <name>substrate</name>
    </ligand>
</feature>
<comment type="caution">
    <text evidence="10">The sequence shown here is derived from an EMBL/GenBank/DDBJ whole genome shotgun (WGS) entry which is preliminary data.</text>
</comment>
<dbReference type="Gene3D" id="2.30.110.10">
    <property type="entry name" value="Electron Transport, Fmn-binding Protein, Chain A"/>
    <property type="match status" value="1"/>
</dbReference>
<keyword evidence="3 7" id="KW-0285">Flavoprotein</keyword>
<dbReference type="UniPathway" id="UPA01068">
    <property type="reaction ID" value="UER00304"/>
</dbReference>